<evidence type="ECO:0000256" key="2">
    <source>
        <dbReference type="ARBA" id="ARBA00022801"/>
    </source>
</evidence>
<comment type="similarity">
    <text evidence="1">Belongs to the glycosyl hydrolase 32 family.</text>
</comment>
<keyword evidence="2 5" id="KW-0378">Hydrolase</keyword>
<dbReference type="Gene3D" id="2.115.10.20">
    <property type="entry name" value="Glycosyl hydrolase domain, family 43"/>
    <property type="match status" value="1"/>
</dbReference>
<protein>
    <submittedName>
        <fullName evidence="5">Glycoside hydrolase family 32 protein</fullName>
    </submittedName>
</protein>
<accession>A0ABS7CFK3</accession>
<evidence type="ECO:0000256" key="3">
    <source>
        <dbReference type="ARBA" id="ARBA00023295"/>
    </source>
</evidence>
<dbReference type="Proteomes" id="UP001519887">
    <property type="component" value="Unassembled WGS sequence"/>
</dbReference>
<feature type="domain" description="Glycosyl hydrolase family 32 N-terminal" evidence="4">
    <location>
        <begin position="9"/>
        <end position="130"/>
    </location>
</feature>
<comment type="caution">
    <text evidence="5">The sequence shown here is derived from an EMBL/GenBank/DDBJ whole genome shotgun (WGS) entry which is preliminary data.</text>
</comment>
<keyword evidence="3" id="KW-0326">Glycosidase</keyword>
<keyword evidence="6" id="KW-1185">Reference proteome</keyword>
<organism evidence="5 6">
    <name type="scientific">Paenibacillus sepulcri</name>
    <dbReference type="NCBI Taxonomy" id="359917"/>
    <lineage>
        <taxon>Bacteria</taxon>
        <taxon>Bacillati</taxon>
        <taxon>Bacillota</taxon>
        <taxon>Bacilli</taxon>
        <taxon>Bacillales</taxon>
        <taxon>Paenibacillaceae</taxon>
        <taxon>Paenibacillus</taxon>
    </lineage>
</organism>
<dbReference type="InterPro" id="IPR023296">
    <property type="entry name" value="Glyco_hydro_beta-prop_sf"/>
</dbReference>
<evidence type="ECO:0000259" key="4">
    <source>
        <dbReference type="Pfam" id="PF00251"/>
    </source>
</evidence>
<sequence>MDIYRPVFHFTSKMNWMNDPNGPFHHNGEYHLFYQHNPDKPEWGNIHWGHAKSMDLVNWEYLPVALSPSIDHGEYHCYSGCSVVEEGKVTLFYTSIGTGERNATTGAEQWTAHGSGDLITWEKSRNNPALAG</sequence>
<feature type="non-terminal residue" evidence="5">
    <location>
        <position position="132"/>
    </location>
</feature>
<dbReference type="InterPro" id="IPR051214">
    <property type="entry name" value="GH32_Enzymes"/>
</dbReference>
<dbReference type="SUPFAM" id="SSF75005">
    <property type="entry name" value="Arabinanase/levansucrase/invertase"/>
    <property type="match status" value="1"/>
</dbReference>
<dbReference type="EMBL" id="JAHZIK010001769">
    <property type="protein sequence ID" value="MBW7459678.1"/>
    <property type="molecule type" value="Genomic_DNA"/>
</dbReference>
<reference evidence="5 6" key="1">
    <citation type="submission" date="2021-07" db="EMBL/GenBank/DDBJ databases">
        <title>Paenibacillus radiodurans sp. nov., isolated from the southeastern edge of Tengger Desert.</title>
        <authorList>
            <person name="Zhang G."/>
        </authorList>
    </citation>
    <scope>NUCLEOTIDE SEQUENCE [LARGE SCALE GENOMIC DNA]</scope>
    <source>
        <strain evidence="5 6">CCM 7311</strain>
    </source>
</reference>
<dbReference type="GO" id="GO:0016787">
    <property type="term" value="F:hydrolase activity"/>
    <property type="evidence" value="ECO:0007669"/>
    <property type="project" value="UniProtKB-KW"/>
</dbReference>
<proteinExistence type="inferred from homology"/>
<dbReference type="PANTHER" id="PTHR43101:SF1">
    <property type="entry name" value="BETA-FRUCTOSIDASE"/>
    <property type="match status" value="1"/>
</dbReference>
<evidence type="ECO:0000313" key="6">
    <source>
        <dbReference type="Proteomes" id="UP001519887"/>
    </source>
</evidence>
<gene>
    <name evidence="5" type="ORF">K0U00_37030</name>
</gene>
<dbReference type="CDD" id="cd08996">
    <property type="entry name" value="GH32_FFase"/>
    <property type="match status" value="1"/>
</dbReference>
<dbReference type="PANTHER" id="PTHR43101">
    <property type="entry name" value="BETA-FRUCTOSIDASE"/>
    <property type="match status" value="1"/>
</dbReference>
<evidence type="ECO:0000313" key="5">
    <source>
        <dbReference type="EMBL" id="MBW7459678.1"/>
    </source>
</evidence>
<name>A0ABS7CFK3_9BACL</name>
<evidence type="ECO:0000256" key="1">
    <source>
        <dbReference type="ARBA" id="ARBA00009902"/>
    </source>
</evidence>
<dbReference type="Pfam" id="PF00251">
    <property type="entry name" value="Glyco_hydro_32N"/>
    <property type="match status" value="1"/>
</dbReference>
<dbReference type="InterPro" id="IPR013148">
    <property type="entry name" value="Glyco_hydro_32_N"/>
</dbReference>